<dbReference type="NCBIfam" id="NF040982">
    <property type="entry name" value="ComGD"/>
    <property type="match status" value="1"/>
</dbReference>
<feature type="transmembrane region" description="Helical" evidence="1">
    <location>
        <begin position="21"/>
        <end position="41"/>
    </location>
</feature>
<keyword evidence="1" id="KW-0472">Membrane</keyword>
<accession>A0A0D6DU12</accession>
<evidence type="ECO:0000313" key="2">
    <source>
        <dbReference type="EMBL" id="CEN27429.1"/>
    </source>
</evidence>
<evidence type="ECO:0000313" key="3">
    <source>
        <dbReference type="Proteomes" id="UP000033166"/>
    </source>
</evidence>
<keyword evidence="1" id="KW-0812">Transmembrane</keyword>
<sequence length="152" mass="17660">MLIMHWLKPRVRNQKFRQIRAFTLLESLVTLSVSCLIILLFTNTYQDMLHRVRGQLYILQFESKLKHQQAQAITRAETRSLSATNHVVKMNGQVLETPKETLFSDFNITFKENGNIKSIKMAKIIITLPYEGNKQLIYQLQLGSGQYKKTTS</sequence>
<dbReference type="Proteomes" id="UP000033166">
    <property type="component" value="Chromosome I"/>
</dbReference>
<evidence type="ECO:0000256" key="1">
    <source>
        <dbReference type="SAM" id="Phobius"/>
    </source>
</evidence>
<dbReference type="AlphaFoldDB" id="A0A0D6DU12"/>
<protein>
    <submittedName>
        <fullName evidence="2">ComG operon protein 4 ComGD</fullName>
    </submittedName>
</protein>
<gene>
    <name evidence="2" type="ORF">LACPI_0229</name>
</gene>
<name>A0A0D6DU12_9LACT</name>
<organism evidence="2 3">
    <name type="scientific">Pseudolactococcus piscium MKFS47</name>
    <dbReference type="NCBI Taxonomy" id="297352"/>
    <lineage>
        <taxon>Bacteria</taxon>
        <taxon>Bacillati</taxon>
        <taxon>Bacillota</taxon>
        <taxon>Bacilli</taxon>
        <taxon>Lactobacillales</taxon>
        <taxon>Streptococcaceae</taxon>
        <taxon>Pseudolactococcus</taxon>
    </lineage>
</organism>
<proteinExistence type="predicted"/>
<reference evidence="3" key="1">
    <citation type="submission" date="2015-01" db="EMBL/GenBank/DDBJ databases">
        <authorList>
            <person name="Andreevskaya M."/>
        </authorList>
    </citation>
    <scope>NUCLEOTIDE SEQUENCE [LARGE SCALE GENOMIC DNA]</scope>
    <source>
        <strain evidence="3">MKFS47</strain>
    </source>
</reference>
<dbReference type="HOGENOM" id="CLU_144737_1_0_9"/>
<dbReference type="EMBL" id="LN774769">
    <property type="protein sequence ID" value="CEN27429.1"/>
    <property type="molecule type" value="Genomic_DNA"/>
</dbReference>
<dbReference type="InterPro" id="IPR016785">
    <property type="entry name" value="ComGD"/>
</dbReference>
<keyword evidence="1" id="KW-1133">Transmembrane helix</keyword>
<dbReference type="KEGG" id="lpk:LACPI_0229"/>